<evidence type="ECO:0000313" key="2">
    <source>
        <dbReference type="Proteomes" id="UP001356095"/>
    </source>
</evidence>
<gene>
    <name evidence="1" type="ORF">Q8791_23010</name>
</gene>
<comment type="caution">
    <text evidence="1">The sequence shown here is derived from an EMBL/GenBank/DDBJ whole genome shotgun (WGS) entry which is preliminary data.</text>
</comment>
<dbReference type="EMBL" id="JAUZMY010000026">
    <property type="protein sequence ID" value="MEE2040091.1"/>
    <property type="molecule type" value="Genomic_DNA"/>
</dbReference>
<organism evidence="1 2">
    <name type="scientific">Nocardiopsis codii</name>
    <dbReference type="NCBI Taxonomy" id="3065942"/>
    <lineage>
        <taxon>Bacteria</taxon>
        <taxon>Bacillati</taxon>
        <taxon>Actinomycetota</taxon>
        <taxon>Actinomycetes</taxon>
        <taxon>Streptosporangiales</taxon>
        <taxon>Nocardiopsidaceae</taxon>
        <taxon>Nocardiopsis</taxon>
    </lineage>
</organism>
<keyword evidence="2" id="KW-1185">Reference proteome</keyword>
<dbReference type="Proteomes" id="UP001356095">
    <property type="component" value="Unassembled WGS sequence"/>
</dbReference>
<proteinExistence type="predicted"/>
<sequence>MGRNKARRLGYQRDWINGFDVRLNPSHGPALLDLPVDLVWGTTWEHDANKMIGPRIGLPELPVCEWSKTEPQGIDRRVYFKTPDLVDYAEDARRPWIWVDDEITDADREYVDGTATVPALLHHVNPREGLTADDFTAITAWVTNLNP</sequence>
<accession>A0ABU7KCX9</accession>
<reference evidence="1 2" key="1">
    <citation type="submission" date="2023-08" db="EMBL/GenBank/DDBJ databases">
        <authorList>
            <person name="Girao M."/>
            <person name="Carvalho M.F."/>
        </authorList>
    </citation>
    <scope>NUCLEOTIDE SEQUENCE [LARGE SCALE GENOMIC DNA]</scope>
    <source>
        <strain evidence="1 2">CT-R113</strain>
    </source>
</reference>
<evidence type="ECO:0000313" key="1">
    <source>
        <dbReference type="EMBL" id="MEE2040091.1"/>
    </source>
</evidence>
<dbReference type="RefSeq" id="WP_407942040.1">
    <property type="nucleotide sequence ID" value="NZ_JAUZMY010000026.1"/>
</dbReference>
<protein>
    <submittedName>
        <fullName evidence="1">Uncharacterized protein</fullName>
    </submittedName>
</protein>
<name>A0ABU7KCX9_9ACTN</name>